<protein>
    <submittedName>
        <fullName evidence="3">Uncharacterized protein</fullName>
    </submittedName>
</protein>
<dbReference type="SUPFAM" id="SSF58100">
    <property type="entry name" value="Bacterial hemolysins"/>
    <property type="match status" value="1"/>
</dbReference>
<sequence length="303" mass="34162">MTYCLMKVEMEDESDIYSDLPLYNFDVELEKLKSSNKNLCVEIANLQEELQKVTKEKDEYQTRCATLTKNISSLLKTAQAEIQRKDKLIKELRDQITEINLETRGYRKRKIQKDSVPAEAPATKRSANGIIEDSNRRKDGFSSAYRENSSTVNEKKPVSSSNDRSKQDASAVNTEIGLLRPTTQRLPFANVQCKTLYSQRMLDKMQTPSTTNQSTDVQPKSISDKETNDNEKIAQRNGVYESAGVKETAIDKVKGNEDKKFVDNCMKSDAANASPFLVPEVNGIMKISADKRQSEANPEPKKG</sequence>
<dbReference type="AlphaFoldDB" id="A0AAW1CXC2"/>
<feature type="compositionally biased region" description="Polar residues" evidence="2">
    <location>
        <begin position="206"/>
        <end position="221"/>
    </location>
</feature>
<dbReference type="EMBL" id="JAPXFL010000008">
    <property type="protein sequence ID" value="KAK9503299.1"/>
    <property type="molecule type" value="Genomic_DNA"/>
</dbReference>
<keyword evidence="4" id="KW-1185">Reference proteome</keyword>
<feature type="compositionally biased region" description="Basic and acidic residues" evidence="2">
    <location>
        <begin position="153"/>
        <end position="167"/>
    </location>
</feature>
<feature type="region of interest" description="Disordered" evidence="2">
    <location>
        <begin position="205"/>
        <end position="240"/>
    </location>
</feature>
<evidence type="ECO:0000256" key="1">
    <source>
        <dbReference type="SAM" id="Coils"/>
    </source>
</evidence>
<dbReference type="Gene3D" id="1.20.1170.10">
    <property type="match status" value="1"/>
</dbReference>
<reference evidence="3 4" key="1">
    <citation type="submission" date="2022-12" db="EMBL/GenBank/DDBJ databases">
        <title>Chromosome-level genome assembly of true bugs.</title>
        <authorList>
            <person name="Ma L."/>
            <person name="Li H."/>
        </authorList>
    </citation>
    <scope>NUCLEOTIDE SEQUENCE [LARGE SCALE GENOMIC DNA]</scope>
    <source>
        <strain evidence="3">Lab_2022b</strain>
    </source>
</reference>
<feature type="compositionally biased region" description="Basic and acidic residues" evidence="2">
    <location>
        <begin position="222"/>
        <end position="234"/>
    </location>
</feature>
<feature type="coiled-coil region" evidence="1">
    <location>
        <begin position="29"/>
        <end position="109"/>
    </location>
</feature>
<comment type="caution">
    <text evidence="3">The sequence shown here is derived from an EMBL/GenBank/DDBJ whole genome shotgun (WGS) entry which is preliminary data.</text>
</comment>
<gene>
    <name evidence="3" type="ORF">O3M35_011900</name>
</gene>
<keyword evidence="1" id="KW-0175">Coiled coil</keyword>
<proteinExistence type="predicted"/>
<organism evidence="3 4">
    <name type="scientific">Rhynocoris fuscipes</name>
    <dbReference type="NCBI Taxonomy" id="488301"/>
    <lineage>
        <taxon>Eukaryota</taxon>
        <taxon>Metazoa</taxon>
        <taxon>Ecdysozoa</taxon>
        <taxon>Arthropoda</taxon>
        <taxon>Hexapoda</taxon>
        <taxon>Insecta</taxon>
        <taxon>Pterygota</taxon>
        <taxon>Neoptera</taxon>
        <taxon>Paraneoptera</taxon>
        <taxon>Hemiptera</taxon>
        <taxon>Heteroptera</taxon>
        <taxon>Panheteroptera</taxon>
        <taxon>Cimicomorpha</taxon>
        <taxon>Reduviidae</taxon>
        <taxon>Harpactorinae</taxon>
        <taxon>Harpactorini</taxon>
        <taxon>Rhynocoris</taxon>
    </lineage>
</organism>
<feature type="region of interest" description="Disordered" evidence="2">
    <location>
        <begin position="109"/>
        <end position="171"/>
    </location>
</feature>
<accession>A0AAW1CXC2</accession>
<evidence type="ECO:0000313" key="4">
    <source>
        <dbReference type="Proteomes" id="UP001461498"/>
    </source>
</evidence>
<evidence type="ECO:0000313" key="3">
    <source>
        <dbReference type="EMBL" id="KAK9503299.1"/>
    </source>
</evidence>
<dbReference type="Proteomes" id="UP001461498">
    <property type="component" value="Unassembled WGS sequence"/>
</dbReference>
<name>A0AAW1CXC2_9HEMI</name>
<evidence type="ECO:0000256" key="2">
    <source>
        <dbReference type="SAM" id="MobiDB-lite"/>
    </source>
</evidence>